<evidence type="ECO:0000313" key="1">
    <source>
        <dbReference type="EMBL" id="QCD89267.1"/>
    </source>
</evidence>
<dbReference type="AlphaFoldDB" id="A0A4D6LL06"/>
<sequence length="96" mass="10470">MESAFLAQASLARLGEISKDAYPIAIRASRSSEEDGGFVGFERTYVSPGEMASSKRDVMAMRGALLYFSPGESEMGVWARWISLSETEGLAWARSP</sequence>
<keyword evidence="2" id="KW-1185">Reference proteome</keyword>
<dbReference type="EMBL" id="CP039348">
    <property type="protein sequence ID" value="QCD89267.1"/>
    <property type="molecule type" value="Genomic_DNA"/>
</dbReference>
<accession>A0A4D6LL06</accession>
<proteinExistence type="predicted"/>
<reference evidence="1 2" key="1">
    <citation type="submission" date="2019-04" db="EMBL/GenBank/DDBJ databases">
        <title>An improved genome assembly and genetic linkage map for asparagus bean, Vigna unguiculata ssp. sesquipedialis.</title>
        <authorList>
            <person name="Xia Q."/>
            <person name="Zhang R."/>
            <person name="Dong Y."/>
        </authorList>
    </citation>
    <scope>NUCLEOTIDE SEQUENCE [LARGE SCALE GENOMIC DNA]</scope>
    <source>
        <tissue evidence="1">Leaf</tissue>
    </source>
</reference>
<dbReference type="Proteomes" id="UP000501690">
    <property type="component" value="Linkage Group LG4"/>
</dbReference>
<protein>
    <submittedName>
        <fullName evidence="1">Uncharacterized protein</fullName>
    </submittedName>
</protein>
<evidence type="ECO:0000313" key="2">
    <source>
        <dbReference type="Proteomes" id="UP000501690"/>
    </source>
</evidence>
<organism evidence="1 2">
    <name type="scientific">Vigna unguiculata</name>
    <name type="common">Cowpea</name>
    <dbReference type="NCBI Taxonomy" id="3917"/>
    <lineage>
        <taxon>Eukaryota</taxon>
        <taxon>Viridiplantae</taxon>
        <taxon>Streptophyta</taxon>
        <taxon>Embryophyta</taxon>
        <taxon>Tracheophyta</taxon>
        <taxon>Spermatophyta</taxon>
        <taxon>Magnoliopsida</taxon>
        <taxon>eudicotyledons</taxon>
        <taxon>Gunneridae</taxon>
        <taxon>Pentapetalae</taxon>
        <taxon>rosids</taxon>
        <taxon>fabids</taxon>
        <taxon>Fabales</taxon>
        <taxon>Fabaceae</taxon>
        <taxon>Papilionoideae</taxon>
        <taxon>50 kb inversion clade</taxon>
        <taxon>NPAAA clade</taxon>
        <taxon>indigoferoid/millettioid clade</taxon>
        <taxon>Phaseoleae</taxon>
        <taxon>Vigna</taxon>
    </lineage>
</organism>
<gene>
    <name evidence="1" type="ORF">DEO72_LG4g211</name>
</gene>
<name>A0A4D6LL06_VIGUN</name>